<feature type="region of interest" description="Disordered" evidence="1">
    <location>
        <begin position="10"/>
        <end position="30"/>
    </location>
</feature>
<dbReference type="KEGG" id="ech:ECH_0113"/>
<evidence type="ECO:0000313" key="3">
    <source>
        <dbReference type="Proteomes" id="UP000008320"/>
    </source>
</evidence>
<evidence type="ECO:0000313" key="2">
    <source>
        <dbReference type="EMBL" id="ABD44833.1"/>
    </source>
</evidence>
<name>Q2GHZ2_EHRCR</name>
<protein>
    <submittedName>
        <fullName evidence="2">Uncharacterized protein</fullName>
    </submittedName>
</protein>
<feature type="region of interest" description="Disordered" evidence="1">
    <location>
        <begin position="46"/>
        <end position="96"/>
    </location>
</feature>
<dbReference type="AlphaFoldDB" id="Q2GHZ2"/>
<gene>
    <name evidence="2" type="ordered locus">ECH_0113</name>
</gene>
<organism evidence="2 3">
    <name type="scientific">Ehrlichia chaffeensis (strain ATCC CRL-10679 / Arkansas)</name>
    <dbReference type="NCBI Taxonomy" id="205920"/>
    <lineage>
        <taxon>Bacteria</taxon>
        <taxon>Pseudomonadati</taxon>
        <taxon>Pseudomonadota</taxon>
        <taxon>Alphaproteobacteria</taxon>
        <taxon>Rickettsiales</taxon>
        <taxon>Anaplasmataceae</taxon>
        <taxon>Ehrlichia</taxon>
    </lineage>
</organism>
<sequence>MRTGIVVGVNEQDIAGEEQEMPLSQQFPNLHPESCQDIIKAEDRRVGVVTKKKKRKSSPVSKDMIRSSDQLSTGTLKESDEYGKKRKSKNRKTGSPLKQVKTVIVVGTNKQDIASEEQEMPLSQQLSDLHPESCDQDIVKAEDRRVCVATKEKRRKSSPISKDMIGSSDQLSIGTLKESDEYGKKRKSKNRKTGSPLKQVKTGIVASANEQDIAGEGQGIPLSHQLLHFESCDQNIVKVEDRKVHVVTREERKSNPVLEDNEYLKQDAKSKVHAGQAVGQPMSCAEKAKAKVSSVEETVGKVCTDQKVKEVSECKNDVYDTSVQHTAVSYVEKVKVGLSDDLGKTLLPIDLKRTVSQQDLNSEYLKQSAKSKVHAGQAVGQPMSYAEKAKVSSVKEAVGKACTGQKVKGASGFKNDVDETLSASMQHTAVPGMVTPTNIIPARHIVSGVAVFKHLQGYSLEEYQSLVENFRKSVACFSKMHMSYAYQILHNTFIVHNGQIVLKPEIEQFLLKTTSNIKLCTFIIKIGIVDQVMARLGNSYGCNSIKYCASYYHDSEIIDEILIRFYGTSYSSFSEVSQQVRHDTVDCLKKRNVTNVFKLHDSSFYSEVLSVCCNFMGVSNKDIELHKLCSFVQLSCCIQIAQMYHMMLKVKYSAGDKQDYAQQCISERLAKGPAIKDFMYRALLFGRCACNVRNTFRHLYSPDDKNHIRTVSGLNVPYCMIRVSSKGIIPKIESYIKRNKMDFGVFVDDIVNFVRDALYRPGERTCIKEDIKTYHTIVSSRYDNMISNCSVSR</sequence>
<evidence type="ECO:0000256" key="1">
    <source>
        <dbReference type="SAM" id="MobiDB-lite"/>
    </source>
</evidence>
<reference evidence="2 3" key="1">
    <citation type="journal article" date="2006" name="PLoS Genet.">
        <title>Comparative genomics of emerging human ehrlichiosis agents.</title>
        <authorList>
            <person name="Dunning Hotopp J.C."/>
            <person name="Lin M."/>
            <person name="Madupu R."/>
            <person name="Crabtree J."/>
            <person name="Angiuoli S.V."/>
            <person name="Eisen J.A."/>
            <person name="Seshadri R."/>
            <person name="Ren Q."/>
            <person name="Wu M."/>
            <person name="Utterback T.R."/>
            <person name="Smith S."/>
            <person name="Lewis M."/>
            <person name="Khouri H."/>
            <person name="Zhang C."/>
            <person name="Niu H."/>
            <person name="Lin Q."/>
            <person name="Ohashi N."/>
            <person name="Zhi N."/>
            <person name="Nelson W."/>
            <person name="Brinkac L.M."/>
            <person name="Dodson R.J."/>
            <person name="Rosovitz M.J."/>
            <person name="Sundaram J."/>
            <person name="Daugherty S.C."/>
            <person name="Davidsen T."/>
            <person name="Durkin A.S."/>
            <person name="Gwinn M."/>
            <person name="Haft D.H."/>
            <person name="Selengut J.D."/>
            <person name="Sullivan S.A."/>
            <person name="Zafar N."/>
            <person name="Zhou L."/>
            <person name="Benahmed F."/>
            <person name="Forberger H."/>
            <person name="Halpin R."/>
            <person name="Mulligan S."/>
            <person name="Robinson J."/>
            <person name="White O."/>
            <person name="Rikihisa Y."/>
            <person name="Tettelin H."/>
        </authorList>
    </citation>
    <scope>NUCLEOTIDE SEQUENCE [LARGE SCALE GENOMIC DNA]</scope>
    <source>
        <strain evidence="3">ATCC CRL-10679 / Arkansas</strain>
    </source>
</reference>
<dbReference type="EMBL" id="CP000236">
    <property type="protein sequence ID" value="ABD44833.1"/>
    <property type="molecule type" value="Genomic_DNA"/>
</dbReference>
<dbReference type="InterPro" id="IPR021902">
    <property type="entry name" value="DUF3514"/>
</dbReference>
<feature type="region of interest" description="Disordered" evidence="1">
    <location>
        <begin position="150"/>
        <end position="198"/>
    </location>
</feature>
<dbReference type="STRING" id="205920.ECH_0113"/>
<dbReference type="HOGENOM" id="CLU_337632_0_0_5"/>
<feature type="compositionally biased region" description="Polar residues" evidence="1">
    <location>
        <begin position="67"/>
        <end position="76"/>
    </location>
</feature>
<accession>Q2GHZ2</accession>
<dbReference type="Pfam" id="PF12027">
    <property type="entry name" value="DUF3514"/>
    <property type="match status" value="1"/>
</dbReference>
<keyword evidence="3" id="KW-1185">Reference proteome</keyword>
<dbReference type="Proteomes" id="UP000008320">
    <property type="component" value="Chromosome"/>
</dbReference>
<proteinExistence type="predicted"/>